<dbReference type="NCBIfam" id="TIGR03725">
    <property type="entry name" value="T6A_YeaZ"/>
    <property type="match status" value="1"/>
</dbReference>
<dbReference type="InterPro" id="IPR000905">
    <property type="entry name" value="Gcp-like_dom"/>
</dbReference>
<gene>
    <name evidence="2" type="ORF">SG0102_09500</name>
</gene>
<proteinExistence type="predicted"/>
<dbReference type="Gene3D" id="3.30.420.200">
    <property type="match status" value="1"/>
</dbReference>
<evidence type="ECO:0000259" key="1">
    <source>
        <dbReference type="Pfam" id="PF00814"/>
    </source>
</evidence>
<dbReference type="FunCoup" id="A0A3G9J5F0">
    <property type="interactions" value="298"/>
</dbReference>
<dbReference type="SUPFAM" id="SSF53067">
    <property type="entry name" value="Actin-like ATPase domain"/>
    <property type="match status" value="1"/>
</dbReference>
<reference evidence="2 3" key="1">
    <citation type="submission" date="2018-11" db="EMBL/GenBank/DDBJ databases">
        <title>Novel Erysipelotrichaceae bacterium isolated from small intestine of a swine.</title>
        <authorList>
            <person name="Kim J.S."/>
            <person name="Choe H."/>
            <person name="Lee Y.R."/>
            <person name="Kim K.M."/>
            <person name="Park D.S."/>
        </authorList>
    </citation>
    <scope>NUCLEOTIDE SEQUENCE [LARGE SCALE GENOMIC DNA]</scope>
    <source>
        <strain evidence="2 3">SG0102</strain>
    </source>
</reference>
<dbReference type="AlphaFoldDB" id="A0A3G9J5F0"/>
<sequence length="201" mass="22163">MTTIVMDTSNQYLAVGIYQDGQLIANKQMIGSKRQSEEAIPVLNALCEEAHIELRDVDEMIITKGPGSYTGVRVAMTIAKTLAVISNVKIKTISSLAAYGADGKKIAIIDARSKKVFACVYEDGQPLTKEMLLTHEELAALQEKYPDYALVGELKALDLPNVDVDLVSAIYDLGQQVKPIEQVDLLVPTYIKDVEAKKKWY</sequence>
<dbReference type="RefSeq" id="WP_125118925.1">
    <property type="nucleotide sequence ID" value="NZ_AP019309.1"/>
</dbReference>
<dbReference type="GO" id="GO:0002949">
    <property type="term" value="P:tRNA threonylcarbamoyladenosine modification"/>
    <property type="evidence" value="ECO:0007669"/>
    <property type="project" value="InterPro"/>
</dbReference>
<name>A0A3G9J5F0_9FIRM</name>
<accession>A0A3G9J5F0</accession>
<protein>
    <submittedName>
        <fullName evidence="2">tRNA (Adenosine(37)-N6)-threonylcarbamoyltransferase complex dimerization subunit type 1 TsaB</fullName>
    </submittedName>
</protein>
<dbReference type="KEGG" id="ebm:SG0102_09500"/>
<dbReference type="OrthoDB" id="9784166at2"/>
<dbReference type="InterPro" id="IPR043129">
    <property type="entry name" value="ATPase_NBD"/>
</dbReference>
<evidence type="ECO:0000313" key="3">
    <source>
        <dbReference type="Proteomes" id="UP000268059"/>
    </source>
</evidence>
<dbReference type="InterPro" id="IPR022496">
    <property type="entry name" value="T6A_TsaB"/>
</dbReference>
<dbReference type="Pfam" id="PF00814">
    <property type="entry name" value="TsaD"/>
    <property type="match status" value="1"/>
</dbReference>
<dbReference type="GO" id="GO:0016740">
    <property type="term" value="F:transferase activity"/>
    <property type="evidence" value="ECO:0007669"/>
    <property type="project" value="UniProtKB-KW"/>
</dbReference>
<dbReference type="Gene3D" id="3.30.420.40">
    <property type="match status" value="1"/>
</dbReference>
<feature type="domain" description="Gcp-like" evidence="1">
    <location>
        <begin position="32"/>
        <end position="125"/>
    </location>
</feature>
<organism evidence="2 3">
    <name type="scientific">Intestinibaculum porci</name>
    <dbReference type="NCBI Taxonomy" id="2487118"/>
    <lineage>
        <taxon>Bacteria</taxon>
        <taxon>Bacillati</taxon>
        <taxon>Bacillota</taxon>
        <taxon>Erysipelotrichia</taxon>
        <taxon>Erysipelotrichales</taxon>
        <taxon>Erysipelotrichaceae</taxon>
        <taxon>Intestinibaculum</taxon>
    </lineage>
</organism>
<keyword evidence="2" id="KW-0808">Transferase</keyword>
<dbReference type="InParanoid" id="A0A3G9J5F0"/>
<dbReference type="EMBL" id="AP019309">
    <property type="protein sequence ID" value="BBH26016.1"/>
    <property type="molecule type" value="Genomic_DNA"/>
</dbReference>
<evidence type="ECO:0000313" key="2">
    <source>
        <dbReference type="EMBL" id="BBH26016.1"/>
    </source>
</evidence>
<dbReference type="Proteomes" id="UP000268059">
    <property type="component" value="Chromosome"/>
</dbReference>
<keyword evidence="3" id="KW-1185">Reference proteome</keyword>